<evidence type="ECO:0000313" key="3">
    <source>
        <dbReference type="Proteomes" id="UP000799324"/>
    </source>
</evidence>
<dbReference type="Pfam" id="PF25534">
    <property type="entry name" value="DUF7918"/>
    <property type="match status" value="1"/>
</dbReference>
<protein>
    <recommendedName>
        <fullName evidence="1">DUF7918 domain-containing protein</fullName>
    </recommendedName>
</protein>
<name>A0A6A6SUU5_9PLEO</name>
<proteinExistence type="predicted"/>
<dbReference type="EMBL" id="MU004428">
    <property type="protein sequence ID" value="KAF2651342.1"/>
    <property type="molecule type" value="Genomic_DNA"/>
</dbReference>
<gene>
    <name evidence="2" type="ORF">K491DRAFT_665706</name>
</gene>
<dbReference type="InterPro" id="IPR057678">
    <property type="entry name" value="DUF7918"/>
</dbReference>
<sequence length="272" mass="30422">MAVLPRVPGLSASILVKDTPLNEHDDKGCPVNLTTTAKFVEVTSGTEFEVWYRFSPPFPFDRPVSVKIVLDGKVVDEPLILASQLGKAKGHVCSGAVSNDTEDGWCEQAFVFADLEIGESIPEVPTQLDSVGTITLQFFFLNPVLKHTRNPKLVKKVMQLKDEVPEKAVKGDAITHQAGIKDPEMTSSVDVYDAKYADQDRAGNEIPFATFHFHYRSLEALYQLDVVERPREVHHLEEFDIDSMDAESLRDLFRKTLGRDKNNVSLYMQSSP</sequence>
<evidence type="ECO:0000313" key="2">
    <source>
        <dbReference type="EMBL" id="KAF2651342.1"/>
    </source>
</evidence>
<dbReference type="AlphaFoldDB" id="A0A6A6SUU5"/>
<feature type="domain" description="DUF7918" evidence="1">
    <location>
        <begin position="9"/>
        <end position="229"/>
    </location>
</feature>
<dbReference type="PANTHER" id="PTHR36223:SF1">
    <property type="entry name" value="TRANSCRIPTION ELONGATION FACTOR EAF N-TERMINAL DOMAIN-CONTAINING PROTEIN"/>
    <property type="match status" value="1"/>
</dbReference>
<accession>A0A6A6SUU5</accession>
<organism evidence="2 3">
    <name type="scientific">Lophiostoma macrostomum CBS 122681</name>
    <dbReference type="NCBI Taxonomy" id="1314788"/>
    <lineage>
        <taxon>Eukaryota</taxon>
        <taxon>Fungi</taxon>
        <taxon>Dikarya</taxon>
        <taxon>Ascomycota</taxon>
        <taxon>Pezizomycotina</taxon>
        <taxon>Dothideomycetes</taxon>
        <taxon>Pleosporomycetidae</taxon>
        <taxon>Pleosporales</taxon>
        <taxon>Lophiostomataceae</taxon>
        <taxon>Lophiostoma</taxon>
    </lineage>
</organism>
<dbReference type="OrthoDB" id="3364132at2759"/>
<keyword evidence="3" id="KW-1185">Reference proteome</keyword>
<dbReference type="Proteomes" id="UP000799324">
    <property type="component" value="Unassembled WGS sequence"/>
</dbReference>
<reference evidence="2" key="1">
    <citation type="journal article" date="2020" name="Stud. Mycol.">
        <title>101 Dothideomycetes genomes: a test case for predicting lifestyles and emergence of pathogens.</title>
        <authorList>
            <person name="Haridas S."/>
            <person name="Albert R."/>
            <person name="Binder M."/>
            <person name="Bloem J."/>
            <person name="Labutti K."/>
            <person name="Salamov A."/>
            <person name="Andreopoulos B."/>
            <person name="Baker S."/>
            <person name="Barry K."/>
            <person name="Bills G."/>
            <person name="Bluhm B."/>
            <person name="Cannon C."/>
            <person name="Castanera R."/>
            <person name="Culley D."/>
            <person name="Daum C."/>
            <person name="Ezra D."/>
            <person name="Gonzalez J."/>
            <person name="Henrissat B."/>
            <person name="Kuo A."/>
            <person name="Liang C."/>
            <person name="Lipzen A."/>
            <person name="Lutzoni F."/>
            <person name="Magnuson J."/>
            <person name="Mondo S."/>
            <person name="Nolan M."/>
            <person name="Ohm R."/>
            <person name="Pangilinan J."/>
            <person name="Park H.-J."/>
            <person name="Ramirez L."/>
            <person name="Alfaro M."/>
            <person name="Sun H."/>
            <person name="Tritt A."/>
            <person name="Yoshinaga Y."/>
            <person name="Zwiers L.-H."/>
            <person name="Turgeon B."/>
            <person name="Goodwin S."/>
            <person name="Spatafora J."/>
            <person name="Crous P."/>
            <person name="Grigoriev I."/>
        </authorList>
    </citation>
    <scope>NUCLEOTIDE SEQUENCE</scope>
    <source>
        <strain evidence="2">CBS 122681</strain>
    </source>
</reference>
<dbReference type="PANTHER" id="PTHR36223">
    <property type="entry name" value="BETA-LACTAMASE-TYPE TRANSPEPTIDASE FOLD DOMAIN CONTAINING PROTEIN"/>
    <property type="match status" value="1"/>
</dbReference>
<evidence type="ECO:0000259" key="1">
    <source>
        <dbReference type="Pfam" id="PF25534"/>
    </source>
</evidence>